<dbReference type="InterPro" id="IPR036285">
    <property type="entry name" value="PRP4-like_sf"/>
</dbReference>
<feature type="domain" description="Pre-mRNA processing factor 4 (PRP4)-like" evidence="2">
    <location>
        <begin position="86"/>
        <end position="139"/>
    </location>
</feature>
<sequence>MAVPTMAPLPVPLPIAPIPVSPPRALRLPRQPPSPSPLPPRREEEGAAVRLSTRSPMTTVLRGSAHERVVQELLQRRRTFAMAVPTNDFAVRARLRRLGEPVTLFGEREMESQDRLRALMVCLEADGHLDRLVRAQEKEQGGASAKEEELAATDCRWRTARLRPARTEICARQWQRTPVTPVAPRPQPDRSRGQPGAAPIANPAAPPPLLLLVHSRHHCRRCTER</sequence>
<evidence type="ECO:0000259" key="2">
    <source>
        <dbReference type="SMART" id="SM00500"/>
    </source>
</evidence>
<dbReference type="SMART" id="SM00500">
    <property type="entry name" value="SFM"/>
    <property type="match status" value="1"/>
</dbReference>
<feature type="compositionally biased region" description="Pro residues" evidence="1">
    <location>
        <begin position="7"/>
        <end position="22"/>
    </location>
</feature>
<feature type="region of interest" description="Disordered" evidence="1">
    <location>
        <begin position="1"/>
        <end position="49"/>
    </location>
</feature>
<accession>A2ZVA1</accession>
<dbReference type="EMBL" id="CM000138">
    <property type="protein sequence ID" value="EAZ12648.1"/>
    <property type="molecule type" value="Genomic_DNA"/>
</dbReference>
<evidence type="ECO:0000256" key="1">
    <source>
        <dbReference type="SAM" id="MobiDB-lite"/>
    </source>
</evidence>
<dbReference type="InterPro" id="IPR014906">
    <property type="entry name" value="PRP4-like"/>
</dbReference>
<proteinExistence type="predicted"/>
<feature type="region of interest" description="Disordered" evidence="1">
    <location>
        <begin position="176"/>
        <end position="207"/>
    </location>
</feature>
<dbReference type="Proteomes" id="UP000007752">
    <property type="component" value="Chromosome 1"/>
</dbReference>
<feature type="compositionally biased region" description="Pro residues" evidence="1">
    <location>
        <begin position="30"/>
        <end position="39"/>
    </location>
</feature>
<reference evidence="3" key="2">
    <citation type="submission" date="2008-12" db="EMBL/GenBank/DDBJ databases">
        <title>Improved gene annotation of the rice (Oryza sativa) genomes.</title>
        <authorList>
            <person name="Wang J."/>
            <person name="Li R."/>
            <person name="Fan W."/>
            <person name="Huang Q."/>
            <person name="Zhang J."/>
            <person name="Zhou Y."/>
            <person name="Hu Y."/>
            <person name="Zi S."/>
            <person name="Li J."/>
            <person name="Ni P."/>
            <person name="Zheng H."/>
            <person name="Zhang Y."/>
            <person name="Zhao M."/>
            <person name="Hao Q."/>
            <person name="McDermott J."/>
            <person name="Samudrala R."/>
            <person name="Kristiansen K."/>
            <person name="Wong G.K.-S."/>
        </authorList>
    </citation>
    <scope>NUCLEOTIDE SEQUENCE</scope>
</reference>
<evidence type="ECO:0000313" key="3">
    <source>
        <dbReference type="EMBL" id="EAZ12648.1"/>
    </source>
</evidence>
<dbReference type="Pfam" id="PF08799">
    <property type="entry name" value="PRP4"/>
    <property type="match status" value="1"/>
</dbReference>
<dbReference type="PANTHER" id="PTHR19846:SF0">
    <property type="entry name" value="PRE-MRNA PROCESSING FACTOR 4"/>
    <property type="match status" value="1"/>
</dbReference>
<dbReference type="PANTHER" id="PTHR19846">
    <property type="entry name" value="WD40 REPEAT PROTEIN"/>
    <property type="match status" value="1"/>
</dbReference>
<dbReference type="AlphaFoldDB" id="A2ZVA1"/>
<protein>
    <recommendedName>
        <fullName evidence="2">Pre-mRNA processing factor 4 (PRP4)-like domain-containing protein</fullName>
    </recommendedName>
</protein>
<dbReference type="SUPFAM" id="SSF158230">
    <property type="entry name" value="PRP4-like"/>
    <property type="match status" value="1"/>
</dbReference>
<gene>
    <name evidence="3" type="ORF">OsJ_02563</name>
</gene>
<reference evidence="3" key="1">
    <citation type="journal article" date="2005" name="PLoS Biol.">
        <title>The genomes of Oryza sativa: a history of duplications.</title>
        <authorList>
            <person name="Yu J."/>
            <person name="Wang J."/>
            <person name="Lin W."/>
            <person name="Li S."/>
            <person name="Li H."/>
            <person name="Zhou J."/>
            <person name="Ni P."/>
            <person name="Dong W."/>
            <person name="Hu S."/>
            <person name="Zeng C."/>
            <person name="Zhang J."/>
            <person name="Zhang Y."/>
            <person name="Li R."/>
            <person name="Xu Z."/>
            <person name="Li S."/>
            <person name="Li X."/>
            <person name="Zheng H."/>
            <person name="Cong L."/>
            <person name="Lin L."/>
            <person name="Yin J."/>
            <person name="Geng J."/>
            <person name="Li G."/>
            <person name="Shi J."/>
            <person name="Liu J."/>
            <person name="Lv H."/>
            <person name="Li J."/>
            <person name="Wang J."/>
            <person name="Deng Y."/>
            <person name="Ran L."/>
            <person name="Shi X."/>
            <person name="Wang X."/>
            <person name="Wu Q."/>
            <person name="Li C."/>
            <person name="Ren X."/>
            <person name="Wang J."/>
            <person name="Wang X."/>
            <person name="Li D."/>
            <person name="Liu D."/>
            <person name="Zhang X."/>
            <person name="Ji Z."/>
            <person name="Zhao W."/>
            <person name="Sun Y."/>
            <person name="Zhang Z."/>
            <person name="Bao J."/>
            <person name="Han Y."/>
            <person name="Dong L."/>
            <person name="Ji J."/>
            <person name="Chen P."/>
            <person name="Wu S."/>
            <person name="Liu J."/>
            <person name="Xiao Y."/>
            <person name="Bu D."/>
            <person name="Tan J."/>
            <person name="Yang L."/>
            <person name="Ye C."/>
            <person name="Zhang J."/>
            <person name="Xu J."/>
            <person name="Zhou Y."/>
            <person name="Yu Y."/>
            <person name="Zhang B."/>
            <person name="Zhuang S."/>
            <person name="Wei H."/>
            <person name="Liu B."/>
            <person name="Lei M."/>
            <person name="Yu H."/>
            <person name="Li Y."/>
            <person name="Xu H."/>
            <person name="Wei S."/>
            <person name="He X."/>
            <person name="Fang L."/>
            <person name="Zhang Z."/>
            <person name="Zhang Y."/>
            <person name="Huang X."/>
            <person name="Su Z."/>
            <person name="Tong W."/>
            <person name="Li J."/>
            <person name="Tong Z."/>
            <person name="Li S."/>
            <person name="Ye J."/>
            <person name="Wang L."/>
            <person name="Fang L."/>
            <person name="Lei T."/>
            <person name="Chen C."/>
            <person name="Chen H."/>
            <person name="Xu Z."/>
            <person name="Li H."/>
            <person name="Huang H."/>
            <person name="Zhang F."/>
            <person name="Xu H."/>
            <person name="Li N."/>
            <person name="Zhao C."/>
            <person name="Li S."/>
            <person name="Dong L."/>
            <person name="Huang Y."/>
            <person name="Li L."/>
            <person name="Xi Y."/>
            <person name="Qi Q."/>
            <person name="Li W."/>
            <person name="Zhang B."/>
            <person name="Hu W."/>
            <person name="Zhang Y."/>
            <person name="Tian X."/>
            <person name="Jiao Y."/>
            <person name="Liang X."/>
            <person name="Jin J."/>
            <person name="Gao L."/>
            <person name="Zheng W."/>
            <person name="Hao B."/>
            <person name="Liu S."/>
            <person name="Wang W."/>
            <person name="Yuan L."/>
            <person name="Cao M."/>
            <person name="McDermott J."/>
            <person name="Samudrala R."/>
            <person name="Wang J."/>
            <person name="Wong G.K."/>
            <person name="Yang H."/>
        </authorList>
    </citation>
    <scope>NUCLEOTIDE SEQUENCE [LARGE SCALE GENOMIC DNA]</scope>
</reference>
<organism evidence="3">
    <name type="scientific">Oryza sativa subsp. japonica</name>
    <name type="common">Rice</name>
    <dbReference type="NCBI Taxonomy" id="39947"/>
    <lineage>
        <taxon>Eukaryota</taxon>
        <taxon>Viridiplantae</taxon>
        <taxon>Streptophyta</taxon>
        <taxon>Embryophyta</taxon>
        <taxon>Tracheophyta</taxon>
        <taxon>Spermatophyta</taxon>
        <taxon>Magnoliopsida</taxon>
        <taxon>Liliopsida</taxon>
        <taxon>Poales</taxon>
        <taxon>Poaceae</taxon>
        <taxon>BOP clade</taxon>
        <taxon>Oryzoideae</taxon>
        <taxon>Oryzeae</taxon>
        <taxon>Oryzinae</taxon>
        <taxon>Oryza</taxon>
        <taxon>Oryza sativa</taxon>
    </lineage>
</organism>
<dbReference type="Gene3D" id="4.10.280.110">
    <property type="entry name" value="Pre-mRNA processing factor 4 domain"/>
    <property type="match status" value="1"/>
</dbReference>
<name>A2ZVA1_ORYSJ</name>